<proteinExistence type="predicted"/>
<dbReference type="Proteomes" id="UP001272137">
    <property type="component" value="Unassembled WGS sequence"/>
</dbReference>
<evidence type="ECO:0000313" key="2">
    <source>
        <dbReference type="Proteomes" id="UP001272137"/>
    </source>
</evidence>
<protein>
    <recommendedName>
        <fullName evidence="3">Lipoprotein</fullName>
    </recommendedName>
</protein>
<dbReference type="AlphaFoldDB" id="A0AAW9D0T3"/>
<comment type="caution">
    <text evidence="1">The sequence shown here is derived from an EMBL/GenBank/DDBJ whole genome shotgun (WGS) entry which is preliminary data.</text>
</comment>
<accession>A0AAW9D0T3</accession>
<gene>
    <name evidence="1" type="ORF">C7S16_3293</name>
</gene>
<dbReference type="PROSITE" id="PS51257">
    <property type="entry name" value="PROKAR_LIPOPROTEIN"/>
    <property type="match status" value="1"/>
</dbReference>
<organism evidence="1 2">
    <name type="scientific">Burkholderia thailandensis</name>
    <dbReference type="NCBI Taxonomy" id="57975"/>
    <lineage>
        <taxon>Bacteria</taxon>
        <taxon>Pseudomonadati</taxon>
        <taxon>Pseudomonadota</taxon>
        <taxon>Betaproteobacteria</taxon>
        <taxon>Burkholderiales</taxon>
        <taxon>Burkholderiaceae</taxon>
        <taxon>Burkholderia</taxon>
        <taxon>pseudomallei group</taxon>
    </lineage>
</organism>
<reference evidence="1" key="1">
    <citation type="submission" date="2018-08" db="EMBL/GenBank/DDBJ databases">
        <title>Identification of Burkholderia cepacia strains that express a Burkholderia pseudomallei-like capsular polysaccharide.</title>
        <authorList>
            <person name="Burtnick M.N."/>
            <person name="Vongsouvath M."/>
            <person name="Newton P."/>
            <person name="Wuthiekanun V."/>
            <person name="Limmathurotsakul D."/>
            <person name="Brett P.J."/>
            <person name="Chantratita N."/>
            <person name="Dance D.A."/>
        </authorList>
    </citation>
    <scope>NUCLEOTIDE SEQUENCE</scope>
    <source>
        <strain evidence="1">SBXCC001</strain>
    </source>
</reference>
<name>A0AAW9D0T3_BURTH</name>
<dbReference type="EMBL" id="QXCT01000002">
    <property type="protein sequence ID" value="MDW9255526.1"/>
    <property type="molecule type" value="Genomic_DNA"/>
</dbReference>
<evidence type="ECO:0008006" key="3">
    <source>
        <dbReference type="Google" id="ProtNLM"/>
    </source>
</evidence>
<evidence type="ECO:0000313" key="1">
    <source>
        <dbReference type="EMBL" id="MDW9255526.1"/>
    </source>
</evidence>
<sequence>MIDRRDAPRFVGFAVTPFSISACMIGVGRTARHTDGPVRARRSTHARASTLYVARRNNRVD</sequence>